<organism evidence="1 2">
    <name type="scientific">Lentzea tibetensis</name>
    <dbReference type="NCBI Taxonomy" id="2591470"/>
    <lineage>
        <taxon>Bacteria</taxon>
        <taxon>Bacillati</taxon>
        <taxon>Actinomycetota</taxon>
        <taxon>Actinomycetes</taxon>
        <taxon>Pseudonocardiales</taxon>
        <taxon>Pseudonocardiaceae</taxon>
        <taxon>Lentzea</taxon>
    </lineage>
</organism>
<keyword evidence="2" id="KW-1185">Reference proteome</keyword>
<proteinExistence type="predicted"/>
<dbReference type="SUPFAM" id="SSF142906">
    <property type="entry name" value="YjbR-like"/>
    <property type="match status" value="1"/>
</dbReference>
<reference evidence="1 2" key="1">
    <citation type="submission" date="2019-07" db="EMBL/GenBank/DDBJ databases">
        <title>Lentzea xizangensis sp. nov., isolated from Qinghai-Tibetan Plateau Soils.</title>
        <authorList>
            <person name="Huang J."/>
        </authorList>
    </citation>
    <scope>NUCLEOTIDE SEQUENCE [LARGE SCALE GENOMIC DNA]</scope>
    <source>
        <strain evidence="1 2">FXJ1.1311</strain>
    </source>
</reference>
<evidence type="ECO:0000313" key="1">
    <source>
        <dbReference type="EMBL" id="TWP45990.1"/>
    </source>
</evidence>
<keyword evidence="1" id="KW-0238">DNA-binding</keyword>
<evidence type="ECO:0000313" key="2">
    <source>
        <dbReference type="Proteomes" id="UP000316639"/>
    </source>
</evidence>
<dbReference type="Gene3D" id="3.90.1150.30">
    <property type="match status" value="1"/>
</dbReference>
<dbReference type="Pfam" id="PF04237">
    <property type="entry name" value="YjbR"/>
    <property type="match status" value="1"/>
</dbReference>
<comment type="caution">
    <text evidence="1">The sequence shown here is derived from an EMBL/GenBank/DDBJ whole genome shotgun (WGS) entry which is preliminary data.</text>
</comment>
<dbReference type="InterPro" id="IPR038056">
    <property type="entry name" value="YjbR-like_sf"/>
</dbReference>
<dbReference type="InterPro" id="IPR058532">
    <property type="entry name" value="YjbR/MT2646/Rv2570-like"/>
</dbReference>
<name>A0A563EH97_9PSEU</name>
<dbReference type="RefSeq" id="WP_146359207.1">
    <property type="nucleotide sequence ID" value="NZ_VOBR01000037.1"/>
</dbReference>
<dbReference type="Proteomes" id="UP000316639">
    <property type="component" value="Unassembled WGS sequence"/>
</dbReference>
<sequence length="135" mass="15141">MDPLENLRRLCLALPETTERLSHGEPTWFVREKKTFVTYADHHHDSEHLAFWCAAPPGVQEALVATDPSHYFRPPYVGHRGWLGVYLDVPLDWDAVAEVVEDAYRVVAPKKLVAELDASSCRSSRPGAPSPHGDL</sequence>
<gene>
    <name evidence="1" type="ORF">FKR81_37875</name>
</gene>
<accession>A0A563EH97</accession>
<dbReference type="OrthoDB" id="8479417at2"/>
<dbReference type="AlphaFoldDB" id="A0A563EH97"/>
<dbReference type="EMBL" id="VOBR01000037">
    <property type="protein sequence ID" value="TWP45990.1"/>
    <property type="molecule type" value="Genomic_DNA"/>
</dbReference>
<dbReference type="GO" id="GO:0003677">
    <property type="term" value="F:DNA binding"/>
    <property type="evidence" value="ECO:0007669"/>
    <property type="project" value="UniProtKB-KW"/>
</dbReference>
<protein>
    <submittedName>
        <fullName evidence="1">MmcQ/YjbR family DNA-binding protein</fullName>
    </submittedName>
</protein>